<feature type="compositionally biased region" description="Polar residues" evidence="1">
    <location>
        <begin position="197"/>
        <end position="213"/>
    </location>
</feature>
<organism evidence="2 3">
    <name type="scientific">Eumeta variegata</name>
    <name type="common">Bagworm moth</name>
    <name type="synonym">Eumeta japonica</name>
    <dbReference type="NCBI Taxonomy" id="151549"/>
    <lineage>
        <taxon>Eukaryota</taxon>
        <taxon>Metazoa</taxon>
        <taxon>Ecdysozoa</taxon>
        <taxon>Arthropoda</taxon>
        <taxon>Hexapoda</taxon>
        <taxon>Insecta</taxon>
        <taxon>Pterygota</taxon>
        <taxon>Neoptera</taxon>
        <taxon>Endopterygota</taxon>
        <taxon>Lepidoptera</taxon>
        <taxon>Glossata</taxon>
        <taxon>Ditrysia</taxon>
        <taxon>Tineoidea</taxon>
        <taxon>Psychidae</taxon>
        <taxon>Oiketicinae</taxon>
        <taxon>Eumeta</taxon>
    </lineage>
</organism>
<feature type="region of interest" description="Disordered" evidence="1">
    <location>
        <begin position="192"/>
        <end position="225"/>
    </location>
</feature>
<proteinExistence type="predicted"/>
<dbReference type="EMBL" id="BGZK01000331">
    <property type="protein sequence ID" value="GBP37244.1"/>
    <property type="molecule type" value="Genomic_DNA"/>
</dbReference>
<feature type="compositionally biased region" description="Basic residues" evidence="1">
    <location>
        <begin position="152"/>
        <end position="162"/>
    </location>
</feature>
<feature type="region of interest" description="Disordered" evidence="1">
    <location>
        <begin position="142"/>
        <end position="174"/>
    </location>
</feature>
<sequence length="311" mass="34721">MKDASESFFDVASSYPNPLLVSAVAYEPPPPYHFCKRPRNVLLDPLDDLTVEVEKLIELNKCRDLPRLRGRAERCVPVGSRRAALRLRPTAPRSVCPALLSTQFISFRLHTMRPGPSAMRSRITVSYVVLWERLATAGYSRGCHNGQPTLKRIPHGARRRPRLPQPPHSGYRRYQSAATAAIKETYYSIPWRPAGKPNSQDAPASKISKSAKLSQPIKAANSKVPTDPTVTIDEADVIVTPLRKNPNDRHLFSFTKRAAGQKSENAIPKALLSLMAAIQQEALQSNRRPSRISGTYLPYLRHLKSHTIPTP</sequence>
<evidence type="ECO:0000313" key="3">
    <source>
        <dbReference type="Proteomes" id="UP000299102"/>
    </source>
</evidence>
<keyword evidence="3" id="KW-1185">Reference proteome</keyword>
<reference evidence="2 3" key="1">
    <citation type="journal article" date="2019" name="Commun. Biol.">
        <title>The bagworm genome reveals a unique fibroin gene that provides high tensile strength.</title>
        <authorList>
            <person name="Kono N."/>
            <person name="Nakamura H."/>
            <person name="Ohtoshi R."/>
            <person name="Tomita M."/>
            <person name="Numata K."/>
            <person name="Arakawa K."/>
        </authorList>
    </citation>
    <scope>NUCLEOTIDE SEQUENCE [LARGE SCALE GENOMIC DNA]</scope>
</reference>
<name>A0A4C1VGZ1_EUMVA</name>
<dbReference type="AlphaFoldDB" id="A0A4C1VGZ1"/>
<protein>
    <submittedName>
        <fullName evidence="2">Uncharacterized protein</fullName>
    </submittedName>
</protein>
<accession>A0A4C1VGZ1</accession>
<evidence type="ECO:0000256" key="1">
    <source>
        <dbReference type="SAM" id="MobiDB-lite"/>
    </source>
</evidence>
<evidence type="ECO:0000313" key="2">
    <source>
        <dbReference type="EMBL" id="GBP37244.1"/>
    </source>
</evidence>
<dbReference type="Proteomes" id="UP000299102">
    <property type="component" value="Unassembled WGS sequence"/>
</dbReference>
<gene>
    <name evidence="2" type="ORF">EVAR_35677_1</name>
</gene>
<comment type="caution">
    <text evidence="2">The sequence shown here is derived from an EMBL/GenBank/DDBJ whole genome shotgun (WGS) entry which is preliminary data.</text>
</comment>